<dbReference type="Gene3D" id="3.40.50.10310">
    <property type="entry name" value="Creatininase"/>
    <property type="match status" value="1"/>
</dbReference>
<dbReference type="InterPro" id="IPR003785">
    <property type="entry name" value="Creatininase/forma_Hydrolase"/>
</dbReference>
<keyword evidence="7" id="KW-1185">Reference proteome</keyword>
<dbReference type="RefSeq" id="WP_129222218.1">
    <property type="nucleotide sequence ID" value="NZ_QYBC01000043.1"/>
</dbReference>
<dbReference type="InterPro" id="IPR024087">
    <property type="entry name" value="Creatininase-like_sf"/>
</dbReference>
<keyword evidence="3" id="KW-0378">Hydrolase</keyword>
<organism evidence="6 7">
    <name type="scientific">Lichenibacterium ramalinae</name>
    <dbReference type="NCBI Taxonomy" id="2316527"/>
    <lineage>
        <taxon>Bacteria</taxon>
        <taxon>Pseudomonadati</taxon>
        <taxon>Pseudomonadota</taxon>
        <taxon>Alphaproteobacteria</taxon>
        <taxon>Hyphomicrobiales</taxon>
        <taxon>Lichenihabitantaceae</taxon>
        <taxon>Lichenibacterium</taxon>
    </lineage>
</organism>
<dbReference type="PANTHER" id="PTHR35005">
    <property type="entry name" value="3-DEHYDRO-SCYLLO-INOSOSE HYDROLASE"/>
    <property type="match status" value="1"/>
</dbReference>
<dbReference type="SUPFAM" id="SSF102215">
    <property type="entry name" value="Creatininase"/>
    <property type="match status" value="1"/>
</dbReference>
<dbReference type="PANTHER" id="PTHR35005:SF1">
    <property type="entry name" value="2-AMINO-5-FORMYLAMINO-6-RIBOSYLAMINOPYRIMIDIN-4(3H)-ONE 5'-MONOPHOSPHATE DEFORMYLASE"/>
    <property type="match status" value="1"/>
</dbReference>
<reference evidence="6 7" key="1">
    <citation type="submission" date="2018-09" db="EMBL/GenBank/DDBJ databases">
        <authorList>
            <person name="Grouzdev D.S."/>
            <person name="Krutkina M.S."/>
        </authorList>
    </citation>
    <scope>NUCLEOTIDE SEQUENCE [LARGE SCALE GENOMIC DNA]</scope>
    <source>
        <strain evidence="6 7">RmlP001</strain>
    </source>
</reference>
<keyword evidence="4" id="KW-0862">Zinc</keyword>
<dbReference type="OrthoDB" id="9801445at2"/>
<evidence type="ECO:0000313" key="7">
    <source>
        <dbReference type="Proteomes" id="UP000289411"/>
    </source>
</evidence>
<evidence type="ECO:0000256" key="1">
    <source>
        <dbReference type="ARBA" id="ARBA00001947"/>
    </source>
</evidence>
<accession>A0A4Q2R4C2</accession>
<comment type="cofactor">
    <cofactor evidence="1">
        <name>Zn(2+)</name>
        <dbReference type="ChEBI" id="CHEBI:29105"/>
    </cofactor>
</comment>
<evidence type="ECO:0000313" key="6">
    <source>
        <dbReference type="EMBL" id="RYB01385.1"/>
    </source>
</evidence>
<protein>
    <submittedName>
        <fullName evidence="6">Creatininase family protein</fullName>
    </submittedName>
</protein>
<dbReference type="AlphaFoldDB" id="A0A4Q2R4C2"/>
<gene>
    <name evidence="6" type="ORF">D3272_26345</name>
</gene>
<reference evidence="6 7" key="2">
    <citation type="submission" date="2019-02" db="EMBL/GenBank/DDBJ databases">
        <title>'Lichenibacterium ramalinii' gen. nov. sp. nov., 'Lichenibacterium minor' gen. nov. sp. nov.</title>
        <authorList>
            <person name="Pankratov T."/>
        </authorList>
    </citation>
    <scope>NUCLEOTIDE SEQUENCE [LARGE SCALE GENOMIC DNA]</scope>
    <source>
        <strain evidence="6 7">RmlP001</strain>
    </source>
</reference>
<evidence type="ECO:0000256" key="3">
    <source>
        <dbReference type="ARBA" id="ARBA00022801"/>
    </source>
</evidence>
<sequence>MAVPSADPVRWADLHREEFEARLAACPVVYLPLGLCEPHGHVAPFGLDTIKADHLCEEAARRFGGIVAPTMGYHVHETGYHAPWLHDVMEGANPRLGGLPPHVVLECFLYQLRAFANAGFTRVVAVSGHHGGNQADLRRVAREFARDVPMAFSVCSDPELVQDCYAGDHAGRYEISQLLFIRPDLVRMDRAGRAASQADGGRFAQNPDAVEATGDEGRAIIEASLTELGLRVARLRDAAPRRPGPFLPLAAMEPIWHRIVAERDSWLTLNL</sequence>
<dbReference type="Proteomes" id="UP000289411">
    <property type="component" value="Unassembled WGS sequence"/>
</dbReference>
<dbReference type="EMBL" id="QYBC01000043">
    <property type="protein sequence ID" value="RYB01385.1"/>
    <property type="molecule type" value="Genomic_DNA"/>
</dbReference>
<dbReference type="Pfam" id="PF02633">
    <property type="entry name" value="Creatininase"/>
    <property type="match status" value="1"/>
</dbReference>
<evidence type="ECO:0000256" key="2">
    <source>
        <dbReference type="ARBA" id="ARBA00022723"/>
    </source>
</evidence>
<proteinExistence type="inferred from homology"/>
<dbReference type="GO" id="GO:0046872">
    <property type="term" value="F:metal ion binding"/>
    <property type="evidence" value="ECO:0007669"/>
    <property type="project" value="UniProtKB-KW"/>
</dbReference>
<evidence type="ECO:0000256" key="5">
    <source>
        <dbReference type="ARBA" id="ARBA00024029"/>
    </source>
</evidence>
<comment type="similarity">
    <text evidence="5">Belongs to the creatininase superfamily.</text>
</comment>
<dbReference type="GO" id="GO:0016811">
    <property type="term" value="F:hydrolase activity, acting on carbon-nitrogen (but not peptide) bonds, in linear amides"/>
    <property type="evidence" value="ECO:0007669"/>
    <property type="project" value="TreeGrafter"/>
</dbReference>
<comment type="caution">
    <text evidence="6">The sequence shown here is derived from an EMBL/GenBank/DDBJ whole genome shotgun (WGS) entry which is preliminary data.</text>
</comment>
<name>A0A4Q2R4C2_9HYPH</name>
<keyword evidence="2" id="KW-0479">Metal-binding</keyword>
<dbReference type="GO" id="GO:0009231">
    <property type="term" value="P:riboflavin biosynthetic process"/>
    <property type="evidence" value="ECO:0007669"/>
    <property type="project" value="TreeGrafter"/>
</dbReference>
<evidence type="ECO:0000256" key="4">
    <source>
        <dbReference type="ARBA" id="ARBA00022833"/>
    </source>
</evidence>